<dbReference type="RefSeq" id="XP_025370667.1">
    <property type="nucleotide sequence ID" value="XM_025516954.1"/>
</dbReference>
<dbReference type="EMBL" id="KZ819369">
    <property type="protein sequence ID" value="PWN43507.1"/>
    <property type="molecule type" value="Genomic_DNA"/>
</dbReference>
<dbReference type="Pfam" id="PF13041">
    <property type="entry name" value="PPR_2"/>
    <property type="match status" value="1"/>
</dbReference>
<reference evidence="7 8" key="1">
    <citation type="journal article" date="2018" name="Mol. Biol. Evol.">
        <title>Broad Genomic Sampling Reveals a Smut Pathogenic Ancestry of the Fungal Clade Ustilaginomycotina.</title>
        <authorList>
            <person name="Kijpornyongpan T."/>
            <person name="Mondo S.J."/>
            <person name="Barry K."/>
            <person name="Sandor L."/>
            <person name="Lee J."/>
            <person name="Lipzen A."/>
            <person name="Pangilinan J."/>
            <person name="LaButti K."/>
            <person name="Hainaut M."/>
            <person name="Henrissat B."/>
            <person name="Grigoriev I.V."/>
            <person name="Spatafora J.W."/>
            <person name="Aime M.C."/>
        </authorList>
    </citation>
    <scope>NUCLEOTIDE SEQUENCE [LARGE SCALE GENOMIC DNA]</scope>
    <source>
        <strain evidence="7 8">MCA 4658</strain>
    </source>
</reference>
<sequence length="1557" mass="167594">MPIAAKFASSFLRYAAAGAAAGGAAAGAAAHNGAQGIRNAFSSGASSSASSTAQGLSGSGSGAGIGGAKYHAGRGAHSHFQSSSRALANASASGSNDGSTGFDDEEELAHRQPQRSSRALALRQQISPSAQFQRRFADAFNNTKQPMLVGAHGCEASSHARPSLELSRSISTATAPSSTSTTVPPSPHIQDVSGRQKMRSRSLSTTSASGRADPEVVEAVQPPPTTRRAASTSKGIRIPTARSERDTDSLQRSEKEQPLHAVKFSSEKHFIEKSSTIQTIENSCTQLFHLLRVGERPSWIKVRITEIAGQVHKLPKEEALLSTLNLCLRLLSASQDVLGATVSAKLAIGLWKRLLDVDLLPDGRSYDCVIACLLNAERSELLSQVGLSALPEKLPLTSADLTAQIASGSQNVAAGRHYSLAWRLTCAAHAAGHAAPWQSFLEVAALRGDVQKCERLLEMGRPAARDAREHARAYAPLLHSIVAAQALIEEPSDAQGQAPTQHLLQVFQQAQSQIDADIKTDKHTDNLFDALVRAHFAASDAPGAVALLSQTLPPDNFSAQDLEGDAAKLQIKVASARVSNFVLGFVHSGDVASACSWYEQHASLTKGNHQMARGHLSKPSLYELSKLIVDTLKQDDPEAYTRDAQQTLRPLLIANEAAESVFDGHDNSRLSLQQAPEALATLLHLIMLNAATAKALSTGEEREHATQLLERNIALVPLVSEPKRLGARDDVEDQSAETFVHAVLQTVDGLAATGRSTDAASTLTWIARRGPRLQDGRLGAFDEQTRSKLQGAALQILNSADASPVALLDCACRYIFTATFASVADLWSNDELVKRFTELFRLSRHDLPTAWIEGLTLTELKCLQEAFAIEEERLHSQDLNAFKEDGLGMLWTSLLAKSQHASALVGRVQTIAAQRHGEPGRQFAQSIDSSPSAAQPAASAASAPESATLLDTASSESSHDQLRSPVSTAPTSVLEHSNAEEGADAAPHSLLPPPVLAPLPVRPLPEVQMIDLDKSARIHDTLSSVKNPSRRHEACDRAWTSVTELLSEVGSYIDIPPMELLIDDAGRRGKLDRLWELYSMGSVLVQSIGGDQKWQVESWYRLENAVMAALSHAGETDAASIFRHRIINAGRVPDASAYGALIANINDTTDDALVAQELFAESQRLGCVPSAYLYTATISKLARARKAELALQLFHEMQEPGRDLKPTVVTIGSVINACVRTGDIANAERIFAILEGETNARSRRYPLRPPPFNTLIQYFVNNGDREKALLYYEKMQRLRVQPSEHTYKLLLDTFGLLQPPMLQEMESIFNQLVMDGDAHVNGTHWASLINAYGAADVDRAIAVFESIARHPSTLARTSWQAGVHYKPSSAMPDSVAYEALLGVLLQHGRVDLVQQYIDRMRADSSVGLTAYVANLVIRAFSSEGTSEGLARARAVFNEMRDPPVGMAAIGNHPIGHRQHHAGAGPSDGISHEPTPAEVARASQHHLAHAMRDVQKEPSTWLELIRAEVAAGQKAEAARLADRMAERGYPAALVMRGRELLSPMTEPDASAPQPVAAA</sequence>
<dbReference type="NCBIfam" id="TIGR00756">
    <property type="entry name" value="PPR"/>
    <property type="match status" value="1"/>
</dbReference>
<dbReference type="InterPro" id="IPR011990">
    <property type="entry name" value="TPR-like_helical_dom_sf"/>
</dbReference>
<feature type="compositionally biased region" description="Low complexity" evidence="6">
    <location>
        <begin position="924"/>
        <end position="947"/>
    </location>
</feature>
<name>A0A316W0Q7_9BASI</name>
<evidence type="ECO:0000256" key="5">
    <source>
        <dbReference type="PROSITE-ProRule" id="PRU00708"/>
    </source>
</evidence>
<evidence type="ECO:0000256" key="4">
    <source>
        <dbReference type="ARBA" id="ARBA00044511"/>
    </source>
</evidence>
<dbReference type="OrthoDB" id="411857at2759"/>
<dbReference type="PANTHER" id="PTHR47447">
    <property type="entry name" value="OS03G0856100 PROTEIN"/>
    <property type="match status" value="1"/>
</dbReference>
<comment type="similarity">
    <text evidence="1">Belongs to the CCM1 family.</text>
</comment>
<feature type="region of interest" description="Disordered" evidence="6">
    <location>
        <begin position="916"/>
        <end position="991"/>
    </location>
</feature>
<feature type="region of interest" description="Disordered" evidence="6">
    <location>
        <begin position="41"/>
        <end position="60"/>
    </location>
</feature>
<dbReference type="Pfam" id="PF13812">
    <property type="entry name" value="PPR_3"/>
    <property type="match status" value="1"/>
</dbReference>
<dbReference type="Gene3D" id="1.25.40.10">
    <property type="entry name" value="Tetratricopeptide repeat domain"/>
    <property type="match status" value="2"/>
</dbReference>
<dbReference type="InterPro" id="IPR002885">
    <property type="entry name" value="PPR_rpt"/>
</dbReference>
<evidence type="ECO:0000256" key="2">
    <source>
        <dbReference type="ARBA" id="ARBA00022737"/>
    </source>
</evidence>
<dbReference type="STRING" id="1522189.A0A316W0Q7"/>
<keyword evidence="2" id="KW-0677">Repeat</keyword>
<feature type="compositionally biased region" description="Polar residues" evidence="6">
    <location>
        <begin position="964"/>
        <end position="975"/>
    </location>
</feature>
<evidence type="ECO:0000313" key="8">
    <source>
        <dbReference type="Proteomes" id="UP000245783"/>
    </source>
</evidence>
<evidence type="ECO:0000256" key="3">
    <source>
        <dbReference type="ARBA" id="ARBA00044493"/>
    </source>
</evidence>
<feature type="region of interest" description="Disordered" evidence="6">
    <location>
        <begin position="70"/>
        <end position="118"/>
    </location>
</feature>
<feature type="compositionally biased region" description="Low complexity" evidence="6">
    <location>
        <begin position="82"/>
        <end position="99"/>
    </location>
</feature>
<dbReference type="InParanoid" id="A0A316W0Q7"/>
<dbReference type="GeneID" id="37038824"/>
<evidence type="ECO:0000313" key="7">
    <source>
        <dbReference type="EMBL" id="PWN43507.1"/>
    </source>
</evidence>
<protein>
    <recommendedName>
        <fullName evidence="9">Pentacotripeptide-repeat region of PRORP domain-containing protein</fullName>
    </recommendedName>
</protein>
<comment type="function">
    <text evidence="3">Regulates mitochondrial small subunit maturation by controlling 15S rRNA 5'-end processing. Localizes to the 5' precursor of the 15S rRNA in a position that is subsequently occupied by mS47 in the mature yeast mtSSU. Uses structure and sequence-specific RNA recognition, binding to a single-stranded region of the precursor and specifically recognizing bases -6 to -1. The exchange of Ccm1 for mS47 is coupled to the irreversible removal of precursor rRNA that is accompanied by conformational changes of the mitoribosomal proteins uS5m and mS26. These conformational changes signal completion of 5'-end rRNA processing through protection of the mature 5'-end of the 15S rRNA and stabilization of mS47. The removal of the 5' precursor together with the dissociation of Ccm1 may be catalyzed by the 5'-3' exoribonuclease Pet127. Involved in the specific removal of group I introns in mitochondrial encoded transcripts.</text>
</comment>
<comment type="subunit">
    <text evidence="4">Binds to mitochondrial small subunit 15S rRNA.</text>
</comment>
<evidence type="ECO:0008006" key="9">
    <source>
        <dbReference type="Google" id="ProtNLM"/>
    </source>
</evidence>
<dbReference type="PANTHER" id="PTHR47447:SF17">
    <property type="entry name" value="OS12G0638900 PROTEIN"/>
    <property type="match status" value="1"/>
</dbReference>
<feature type="compositionally biased region" description="Low complexity" evidence="6">
    <location>
        <begin position="171"/>
        <end position="183"/>
    </location>
</feature>
<feature type="repeat" description="PPR" evidence="5">
    <location>
        <begin position="1248"/>
        <end position="1282"/>
    </location>
</feature>
<dbReference type="Proteomes" id="UP000245783">
    <property type="component" value="Unassembled WGS sequence"/>
</dbReference>
<accession>A0A316W0Q7</accession>
<feature type="region of interest" description="Disordered" evidence="6">
    <location>
        <begin position="160"/>
        <end position="258"/>
    </location>
</feature>
<dbReference type="PROSITE" id="PS51375">
    <property type="entry name" value="PPR"/>
    <property type="match status" value="2"/>
</dbReference>
<organism evidence="7 8">
    <name type="scientific">Ceraceosorus guamensis</name>
    <dbReference type="NCBI Taxonomy" id="1522189"/>
    <lineage>
        <taxon>Eukaryota</taxon>
        <taxon>Fungi</taxon>
        <taxon>Dikarya</taxon>
        <taxon>Basidiomycota</taxon>
        <taxon>Ustilaginomycotina</taxon>
        <taxon>Exobasidiomycetes</taxon>
        <taxon>Ceraceosorales</taxon>
        <taxon>Ceraceosoraceae</taxon>
        <taxon>Ceraceosorus</taxon>
    </lineage>
</organism>
<evidence type="ECO:0000256" key="1">
    <source>
        <dbReference type="ARBA" id="ARBA00006192"/>
    </source>
</evidence>
<feature type="repeat" description="PPR" evidence="5">
    <location>
        <begin position="1170"/>
        <end position="1204"/>
    </location>
</feature>
<gene>
    <name evidence="7" type="ORF">IE81DRAFT_365730</name>
</gene>
<feature type="compositionally biased region" description="Basic and acidic residues" evidence="6">
    <location>
        <begin position="242"/>
        <end position="258"/>
    </location>
</feature>
<keyword evidence="8" id="KW-1185">Reference proteome</keyword>
<proteinExistence type="inferred from homology"/>
<feature type="compositionally biased region" description="Low complexity" evidence="6">
    <location>
        <begin position="41"/>
        <end position="56"/>
    </location>
</feature>
<evidence type="ECO:0000256" key="6">
    <source>
        <dbReference type="SAM" id="MobiDB-lite"/>
    </source>
</evidence>